<comment type="caution">
    <text evidence="2">The sequence shown here is derived from an EMBL/GenBank/DDBJ whole genome shotgun (WGS) entry which is preliminary data.</text>
</comment>
<dbReference type="Gene3D" id="3.40.50.300">
    <property type="entry name" value="P-loop containing nucleotide triphosphate hydrolases"/>
    <property type="match status" value="1"/>
</dbReference>
<protein>
    <submittedName>
        <fullName evidence="2">Chromosome partitioning protein ParA</fullName>
    </submittedName>
</protein>
<dbReference type="CDD" id="cd02042">
    <property type="entry name" value="ParAB_family"/>
    <property type="match status" value="1"/>
</dbReference>
<proteinExistence type="predicted"/>
<dbReference type="EMBL" id="LZSY01000130">
    <property type="protein sequence ID" value="OBB86777.1"/>
    <property type="molecule type" value="Genomic_DNA"/>
</dbReference>
<reference evidence="3" key="1">
    <citation type="submission" date="2016-06" db="EMBL/GenBank/DDBJ databases">
        <authorList>
            <person name="Sutton G."/>
            <person name="Brinkac L."/>
            <person name="Sanka R."/>
            <person name="Adams M."/>
            <person name="Lau E."/>
            <person name="Mehaffy C."/>
            <person name="Tameris M."/>
            <person name="Hatherill M."/>
            <person name="Hanekom W."/>
            <person name="Mahomed H."/>
            <person name="Mcshane H."/>
        </authorList>
    </citation>
    <scope>NUCLEOTIDE SEQUENCE [LARGE SCALE GENOMIC DNA]</scope>
    <source>
        <strain evidence="3">852002-10433_SCH5171157</strain>
    </source>
</reference>
<dbReference type="InterPro" id="IPR050678">
    <property type="entry name" value="DNA_Partitioning_ATPase"/>
</dbReference>
<gene>
    <name evidence="2" type="ORF">A5779_00160</name>
</gene>
<dbReference type="PANTHER" id="PTHR13696:SF99">
    <property type="entry name" value="COBYRINIC ACID AC-DIAMIDE SYNTHASE"/>
    <property type="match status" value="1"/>
</dbReference>
<evidence type="ECO:0000313" key="3">
    <source>
        <dbReference type="Proteomes" id="UP000094008"/>
    </source>
</evidence>
<evidence type="ECO:0000259" key="1">
    <source>
        <dbReference type="Pfam" id="PF13614"/>
    </source>
</evidence>
<dbReference type="Proteomes" id="UP000094008">
    <property type="component" value="Unassembled WGS sequence"/>
</dbReference>
<dbReference type="RefSeq" id="WP_064885447.1">
    <property type="nucleotide sequence ID" value="NZ_LZSY01000130.1"/>
</dbReference>
<dbReference type="OrthoDB" id="128708at2"/>
<feature type="domain" description="AAA" evidence="1">
    <location>
        <begin position="28"/>
        <end position="200"/>
    </location>
</feature>
<dbReference type="InterPro" id="IPR025669">
    <property type="entry name" value="AAA_dom"/>
</dbReference>
<dbReference type="AlphaFoldDB" id="A0A1A0VU66"/>
<sequence>MTSSVAAWDDSGTAEPAVNWSRLGNVYLFANGKGGVGKTTCSTHGAALLASDGARVLLVDLNGQGNVATMLGFANTEADDKGRNLYSAITAGAALSPVRDVRPGLDVVPGGPYIRRIAPVMAAEMGNSQSAKQVLMSLAMALQEISHQYGVIFIDSPPENQLLLQAALCAARFVVIPMKTDDLSRIGLREVAGDLRAMREHNPYVMLLGCCVFASGIASKKIREEHGKNVAADLGQNEDVMFKAFIRHSEAVGRDVPKFGRLAHELELEVANNPSRSAIRKGKADANTVVSKTSAGVAEDFAELTGEILRRGSHIRAEMIEEGVWP</sequence>
<dbReference type="PANTHER" id="PTHR13696">
    <property type="entry name" value="P-LOOP CONTAINING NUCLEOSIDE TRIPHOSPHATE HYDROLASE"/>
    <property type="match status" value="1"/>
</dbReference>
<name>A0A1A0VU66_MYCPR</name>
<dbReference type="InterPro" id="IPR027417">
    <property type="entry name" value="P-loop_NTPase"/>
</dbReference>
<evidence type="ECO:0000313" key="2">
    <source>
        <dbReference type="EMBL" id="OBB86777.1"/>
    </source>
</evidence>
<accession>A0A1A0VU66</accession>
<organism evidence="2 3">
    <name type="scientific">Mycolicibacterium peregrinum</name>
    <name type="common">Mycobacterium peregrinum</name>
    <dbReference type="NCBI Taxonomy" id="43304"/>
    <lineage>
        <taxon>Bacteria</taxon>
        <taxon>Bacillati</taxon>
        <taxon>Actinomycetota</taxon>
        <taxon>Actinomycetes</taxon>
        <taxon>Mycobacteriales</taxon>
        <taxon>Mycobacteriaceae</taxon>
        <taxon>Mycolicibacterium</taxon>
    </lineage>
</organism>
<dbReference type="Pfam" id="PF13614">
    <property type="entry name" value="AAA_31"/>
    <property type="match status" value="1"/>
</dbReference>
<dbReference type="SUPFAM" id="SSF52540">
    <property type="entry name" value="P-loop containing nucleoside triphosphate hydrolases"/>
    <property type="match status" value="1"/>
</dbReference>